<feature type="compositionally biased region" description="Acidic residues" evidence="6">
    <location>
        <begin position="734"/>
        <end position="759"/>
    </location>
</feature>
<feature type="domain" description="Origin recognition complex subunit 3 winged helix C-terminal" evidence="8">
    <location>
        <begin position="637"/>
        <end position="799"/>
    </location>
</feature>
<keyword evidence="4" id="KW-0238">DNA-binding</keyword>
<dbReference type="GO" id="GO:0003688">
    <property type="term" value="F:DNA replication origin binding"/>
    <property type="evidence" value="ECO:0007669"/>
    <property type="project" value="TreeGrafter"/>
</dbReference>
<evidence type="ECO:0000259" key="8">
    <source>
        <dbReference type="Pfam" id="PF18137"/>
    </source>
</evidence>
<evidence type="ECO:0000256" key="1">
    <source>
        <dbReference type="ARBA" id="ARBA00004123"/>
    </source>
</evidence>
<feature type="compositionally biased region" description="Polar residues" evidence="6">
    <location>
        <begin position="20"/>
        <end position="30"/>
    </location>
</feature>
<sequence length="803" mass="89618">MSSTCIYIPPTESGGDDRSGSPSICTNHTGLSHEDEPGITPSYSSFQVRDLPDGPNLRLEAYRVAWARCFNHIHSIIRTLHATLTAEIVDQINMSYTDVLPGLPYPEGSVIAVHAQGGSSSLYANVMQQLDDTEDEMPRGDVSNNPAHHNGALHIHLYPANCPNLVATMKAIVTGFVDCEDGPVANVKRKPTTSLANYDINLLRAWYDALGQYTLSCMRALWPNTFRPKSTLQNWSCFCMILNSLIPLLCKTCFTSAGIPSTVRLALYKSLRNVDSMHIPRLPLVFLLDLSSPTTPSYIHRTYPRSTLALLRVRLVSAPSGATVVKEVLDKVDTSFASLIPCTDTFFDVDFEPDIMPGARILDYIIDFTTRHDASLDALITMLQLAYMRHFDEPLTCFASDELLGTTSLSLAASKLQSPASRPFLDSLHTRIVLASNPDAIAGTDGAPPRAPDAAQLLTEVSAAHTEFRRRARGMRIALRVARIVQRVGLGHQGTRKDRDVHMDDLEMLSLVLRGRVARELRKLSVQQLHAVLAELHAFFHELASPVLRREEEDARVRIVSAMAQLPPDDLIAEAETPTSPAVTQVATSVAEWLVEYLGERFTRLEDCALWDVWYTGSSPFPAELMRYMKLVNPAPRVTVVSALLRPHDFMHAYSQLKRRYTGAAESTDEGDDDTPAPTLWMHPDTSILFRRYMEAGRMVNVYDWFESFAVVLEDQRRRQNGKGDKGKEKAGQEDAEMDVDEDGEDVDEDAEAETDGEEAEHWKVEVQARFIRALHELDYMGFVKHTGRKADHVIRTVYDVPD</sequence>
<keyword evidence="10" id="KW-1185">Reference proteome</keyword>
<feature type="compositionally biased region" description="Basic and acidic residues" evidence="6">
    <location>
        <begin position="718"/>
        <end position="733"/>
    </location>
</feature>
<dbReference type="InterPro" id="IPR040855">
    <property type="entry name" value="ORC_WH_C"/>
</dbReference>
<dbReference type="GO" id="GO:0005664">
    <property type="term" value="C:nuclear origin of replication recognition complex"/>
    <property type="evidence" value="ECO:0007669"/>
    <property type="project" value="InterPro"/>
</dbReference>
<dbReference type="STRING" id="5627.A0A1C7LSF0"/>
<dbReference type="GO" id="GO:0006270">
    <property type="term" value="P:DNA replication initiation"/>
    <property type="evidence" value="ECO:0007669"/>
    <property type="project" value="TreeGrafter"/>
</dbReference>
<comment type="similarity">
    <text evidence="2">Belongs to the ORC3 family.</text>
</comment>
<dbReference type="InterPro" id="IPR045667">
    <property type="entry name" value="ORC3_N"/>
</dbReference>
<dbReference type="OrthoDB" id="10265211at2759"/>
<feature type="region of interest" description="Disordered" evidence="6">
    <location>
        <begin position="718"/>
        <end position="762"/>
    </location>
</feature>
<dbReference type="EMBL" id="LUGG01000027">
    <property type="protein sequence ID" value="OBZ66967.1"/>
    <property type="molecule type" value="Genomic_DNA"/>
</dbReference>
<organism evidence="9 10">
    <name type="scientific">Grifola frondosa</name>
    <name type="common">Maitake</name>
    <name type="synonym">Polyporus frondosus</name>
    <dbReference type="NCBI Taxonomy" id="5627"/>
    <lineage>
        <taxon>Eukaryota</taxon>
        <taxon>Fungi</taxon>
        <taxon>Dikarya</taxon>
        <taxon>Basidiomycota</taxon>
        <taxon>Agaricomycotina</taxon>
        <taxon>Agaricomycetes</taxon>
        <taxon>Polyporales</taxon>
        <taxon>Grifolaceae</taxon>
        <taxon>Grifola</taxon>
    </lineage>
</organism>
<dbReference type="GO" id="GO:0031261">
    <property type="term" value="C:DNA replication preinitiation complex"/>
    <property type="evidence" value="ECO:0007669"/>
    <property type="project" value="TreeGrafter"/>
</dbReference>
<evidence type="ECO:0000313" key="10">
    <source>
        <dbReference type="Proteomes" id="UP000092993"/>
    </source>
</evidence>
<feature type="region of interest" description="Disordered" evidence="6">
    <location>
        <begin position="1"/>
        <end position="37"/>
    </location>
</feature>
<evidence type="ECO:0000313" key="9">
    <source>
        <dbReference type="EMBL" id="OBZ66967.1"/>
    </source>
</evidence>
<reference evidence="9 10" key="1">
    <citation type="submission" date="2016-03" db="EMBL/GenBank/DDBJ databases">
        <title>Whole genome sequencing of Grifola frondosa 9006-11.</title>
        <authorList>
            <person name="Min B."/>
            <person name="Park H."/>
            <person name="Kim J.-G."/>
            <person name="Cho H."/>
            <person name="Oh Y.-L."/>
            <person name="Kong W.-S."/>
            <person name="Choi I.-G."/>
        </authorList>
    </citation>
    <scope>NUCLEOTIDE SEQUENCE [LARGE SCALE GENOMIC DNA]</scope>
    <source>
        <strain evidence="9 10">9006-11</strain>
    </source>
</reference>
<proteinExistence type="inferred from homology"/>
<dbReference type="InterPro" id="IPR020795">
    <property type="entry name" value="ORC3"/>
</dbReference>
<dbReference type="AlphaFoldDB" id="A0A1C7LSF0"/>
<dbReference type="GO" id="GO:0005656">
    <property type="term" value="C:nuclear pre-replicative complex"/>
    <property type="evidence" value="ECO:0007669"/>
    <property type="project" value="TreeGrafter"/>
</dbReference>
<gene>
    <name evidence="9" type="primary">orc3</name>
    <name evidence="9" type="ORF">A0H81_13320</name>
</gene>
<protein>
    <submittedName>
        <fullName evidence="9">Origin recognition complex subunit 3</fullName>
    </submittedName>
</protein>
<accession>A0A1C7LSF0</accession>
<comment type="caution">
    <text evidence="9">The sequence shown here is derived from an EMBL/GenBank/DDBJ whole genome shotgun (WGS) entry which is preliminary data.</text>
</comment>
<comment type="subcellular location">
    <subcellularLocation>
        <location evidence="1">Nucleus</location>
    </subcellularLocation>
</comment>
<name>A0A1C7LSF0_GRIFR</name>
<dbReference type="OMA" id="YCLMEHY"/>
<dbReference type="PANTHER" id="PTHR12748">
    <property type="entry name" value="ORIGIN RECOGNITION COMPLEX SUBUNIT 3"/>
    <property type="match status" value="1"/>
</dbReference>
<keyword evidence="3" id="KW-0235">DNA replication</keyword>
<dbReference type="CDD" id="cd20704">
    <property type="entry name" value="Orc3"/>
    <property type="match status" value="1"/>
</dbReference>
<evidence type="ECO:0000256" key="4">
    <source>
        <dbReference type="ARBA" id="ARBA00023125"/>
    </source>
</evidence>
<evidence type="ECO:0000259" key="7">
    <source>
        <dbReference type="Pfam" id="PF07034"/>
    </source>
</evidence>
<feature type="domain" description="Origin recognition complex subunit 3 N-terminal" evidence="7">
    <location>
        <begin position="276"/>
        <end position="391"/>
    </location>
</feature>
<dbReference type="Proteomes" id="UP000092993">
    <property type="component" value="Unassembled WGS sequence"/>
</dbReference>
<dbReference type="Pfam" id="PF18137">
    <property type="entry name" value="WHD_ORC"/>
    <property type="match status" value="1"/>
</dbReference>
<dbReference type="Pfam" id="PF07034">
    <property type="entry name" value="ORC3_N"/>
    <property type="match status" value="1"/>
</dbReference>
<evidence type="ECO:0000256" key="5">
    <source>
        <dbReference type="ARBA" id="ARBA00023242"/>
    </source>
</evidence>
<evidence type="ECO:0000256" key="6">
    <source>
        <dbReference type="SAM" id="MobiDB-lite"/>
    </source>
</evidence>
<evidence type="ECO:0000256" key="3">
    <source>
        <dbReference type="ARBA" id="ARBA00022705"/>
    </source>
</evidence>
<keyword evidence="5" id="KW-0539">Nucleus</keyword>
<dbReference type="PANTHER" id="PTHR12748:SF0">
    <property type="entry name" value="ORIGIN RECOGNITION COMPLEX SUBUNIT 3"/>
    <property type="match status" value="1"/>
</dbReference>
<evidence type="ECO:0000256" key="2">
    <source>
        <dbReference type="ARBA" id="ARBA00010977"/>
    </source>
</evidence>